<dbReference type="GO" id="GO:0030425">
    <property type="term" value="C:dendrite"/>
    <property type="evidence" value="ECO:0007669"/>
    <property type="project" value="TreeGrafter"/>
</dbReference>
<proteinExistence type="inferred from homology"/>
<evidence type="ECO:0000313" key="13">
    <source>
        <dbReference type="Proteomes" id="UP001153954"/>
    </source>
</evidence>
<evidence type="ECO:0000256" key="7">
    <source>
        <dbReference type="ARBA" id="ARBA00023136"/>
    </source>
</evidence>
<evidence type="ECO:0000313" key="12">
    <source>
        <dbReference type="EMBL" id="CAH2099550.1"/>
    </source>
</evidence>
<keyword evidence="8" id="KW-0675">Receptor</keyword>
<dbReference type="SUPFAM" id="SSF81321">
    <property type="entry name" value="Family A G protein-coupled receptor-like"/>
    <property type="match status" value="1"/>
</dbReference>
<keyword evidence="4 10" id="KW-0812">Transmembrane</keyword>
<evidence type="ECO:0000256" key="6">
    <source>
        <dbReference type="ARBA" id="ARBA00023040"/>
    </source>
</evidence>
<evidence type="ECO:0000256" key="3">
    <source>
        <dbReference type="ARBA" id="ARBA00022475"/>
    </source>
</evidence>
<comment type="subcellular location">
    <subcellularLocation>
        <location evidence="1">Cell membrane</location>
        <topology evidence="1">Multi-pass membrane protein</topology>
    </subcellularLocation>
</comment>
<evidence type="ECO:0000256" key="1">
    <source>
        <dbReference type="ARBA" id="ARBA00004651"/>
    </source>
</evidence>
<evidence type="ECO:0000256" key="8">
    <source>
        <dbReference type="ARBA" id="ARBA00023170"/>
    </source>
</evidence>
<evidence type="ECO:0000256" key="2">
    <source>
        <dbReference type="ARBA" id="ARBA00010663"/>
    </source>
</evidence>
<dbReference type="PROSITE" id="PS50262">
    <property type="entry name" value="G_PROTEIN_RECEP_F1_2"/>
    <property type="match status" value="1"/>
</dbReference>
<evidence type="ECO:0000259" key="11">
    <source>
        <dbReference type="PROSITE" id="PS50262"/>
    </source>
</evidence>
<dbReference type="Pfam" id="PF00001">
    <property type="entry name" value="7tm_1"/>
    <property type="match status" value="1"/>
</dbReference>
<dbReference type="Gene3D" id="1.20.1070.10">
    <property type="entry name" value="Rhodopsin 7-helix transmembrane proteins"/>
    <property type="match status" value="1"/>
</dbReference>
<dbReference type="GO" id="GO:0007187">
    <property type="term" value="P:G protein-coupled receptor signaling pathway, coupled to cyclic nucleotide second messenger"/>
    <property type="evidence" value="ECO:0007669"/>
    <property type="project" value="TreeGrafter"/>
</dbReference>
<comment type="caution">
    <text evidence="12">The sequence shown here is derived from an EMBL/GenBank/DDBJ whole genome shotgun (WGS) entry which is preliminary data.</text>
</comment>
<dbReference type="PANTHER" id="PTHR24247">
    <property type="entry name" value="5-HYDROXYTRYPTAMINE RECEPTOR"/>
    <property type="match status" value="1"/>
</dbReference>
<protein>
    <recommendedName>
        <fullName evidence="11">G-protein coupled receptors family 1 profile domain-containing protein</fullName>
    </recommendedName>
</protein>
<accession>A0AAU9UJP4</accession>
<feature type="transmembrane region" description="Helical" evidence="10">
    <location>
        <begin position="162"/>
        <end position="185"/>
    </location>
</feature>
<dbReference type="GO" id="GO:0007210">
    <property type="term" value="P:serotonin receptor signaling pathway"/>
    <property type="evidence" value="ECO:0007669"/>
    <property type="project" value="TreeGrafter"/>
</dbReference>
<reference evidence="12" key="1">
    <citation type="submission" date="2022-03" db="EMBL/GenBank/DDBJ databases">
        <authorList>
            <person name="Tunstrom K."/>
        </authorList>
    </citation>
    <scope>NUCLEOTIDE SEQUENCE</scope>
</reference>
<name>A0AAU9UJP4_EUPED</name>
<keyword evidence="13" id="KW-1185">Reference proteome</keyword>
<keyword evidence="5 10" id="KW-1133">Transmembrane helix</keyword>
<sequence>MSNFTYLESTLDDLKCQLISGKSCVNESVSSGLECISYGNSIDFNCELNFDIQNETSYSCFQCSNNTLDTNSNNTICNTRFKLNMMTVLFDIALKNLWLRIPDSGACDWSTLFCYDDVSNRTFFIDSFNGSDKNVVYENYQCRWDYDNGTREMLGSGASYEWSFLFVILFIVAGGVGNILVCLAVCLDKRLQNVTNYFLLSLAIADLLVSLFVMPMGAIPGFLGYWPLGVVWCNVYVTCDVLACSASIMHMCFISIGRFVFFT</sequence>
<dbReference type="Proteomes" id="UP001153954">
    <property type="component" value="Unassembled WGS sequence"/>
</dbReference>
<evidence type="ECO:0000256" key="9">
    <source>
        <dbReference type="ARBA" id="ARBA00023224"/>
    </source>
</evidence>
<keyword evidence="6" id="KW-0297">G-protein coupled receptor</keyword>
<organism evidence="12 13">
    <name type="scientific">Euphydryas editha</name>
    <name type="common">Edith's checkerspot</name>
    <dbReference type="NCBI Taxonomy" id="104508"/>
    <lineage>
        <taxon>Eukaryota</taxon>
        <taxon>Metazoa</taxon>
        <taxon>Ecdysozoa</taxon>
        <taxon>Arthropoda</taxon>
        <taxon>Hexapoda</taxon>
        <taxon>Insecta</taxon>
        <taxon>Pterygota</taxon>
        <taxon>Neoptera</taxon>
        <taxon>Endopterygota</taxon>
        <taxon>Lepidoptera</taxon>
        <taxon>Glossata</taxon>
        <taxon>Ditrysia</taxon>
        <taxon>Papilionoidea</taxon>
        <taxon>Nymphalidae</taxon>
        <taxon>Nymphalinae</taxon>
        <taxon>Euphydryas</taxon>
    </lineage>
</organism>
<evidence type="ECO:0000256" key="4">
    <source>
        <dbReference type="ARBA" id="ARBA00022692"/>
    </source>
</evidence>
<evidence type="ECO:0000256" key="10">
    <source>
        <dbReference type="SAM" id="Phobius"/>
    </source>
</evidence>
<dbReference type="GO" id="GO:0030594">
    <property type="term" value="F:neurotransmitter receptor activity"/>
    <property type="evidence" value="ECO:0007669"/>
    <property type="project" value="TreeGrafter"/>
</dbReference>
<feature type="transmembrane region" description="Helical" evidence="10">
    <location>
        <begin position="235"/>
        <end position="261"/>
    </location>
</feature>
<keyword evidence="3" id="KW-1003">Cell membrane</keyword>
<dbReference type="GO" id="GO:0045202">
    <property type="term" value="C:synapse"/>
    <property type="evidence" value="ECO:0007669"/>
    <property type="project" value="GOC"/>
</dbReference>
<dbReference type="GO" id="GO:0051378">
    <property type="term" value="F:serotonin binding"/>
    <property type="evidence" value="ECO:0007669"/>
    <property type="project" value="TreeGrafter"/>
</dbReference>
<dbReference type="GO" id="GO:0004993">
    <property type="term" value="F:G protein-coupled serotonin receptor activity"/>
    <property type="evidence" value="ECO:0007669"/>
    <property type="project" value="TreeGrafter"/>
</dbReference>
<keyword evidence="9" id="KW-0807">Transducer</keyword>
<dbReference type="GO" id="GO:0007268">
    <property type="term" value="P:chemical synaptic transmission"/>
    <property type="evidence" value="ECO:0007669"/>
    <property type="project" value="TreeGrafter"/>
</dbReference>
<dbReference type="PRINTS" id="PR00237">
    <property type="entry name" value="GPCRRHODOPSN"/>
</dbReference>
<keyword evidence="7 10" id="KW-0472">Membrane</keyword>
<evidence type="ECO:0000256" key="5">
    <source>
        <dbReference type="ARBA" id="ARBA00022989"/>
    </source>
</evidence>
<dbReference type="PANTHER" id="PTHR24247:SF228">
    <property type="entry name" value="5-HYDROXYTRYPTAMINE (SEROTONIN) RECEPTOR 2A, ISOFORM B"/>
    <property type="match status" value="1"/>
</dbReference>
<dbReference type="InterPro" id="IPR000276">
    <property type="entry name" value="GPCR_Rhodpsn"/>
</dbReference>
<dbReference type="EMBL" id="CAKOGL010000022">
    <property type="protein sequence ID" value="CAH2099550.1"/>
    <property type="molecule type" value="Genomic_DNA"/>
</dbReference>
<dbReference type="AlphaFoldDB" id="A0AAU9UJP4"/>
<dbReference type="GO" id="GO:0005886">
    <property type="term" value="C:plasma membrane"/>
    <property type="evidence" value="ECO:0007669"/>
    <property type="project" value="UniProtKB-SubCell"/>
</dbReference>
<feature type="transmembrane region" description="Helical" evidence="10">
    <location>
        <begin position="197"/>
        <end position="223"/>
    </location>
</feature>
<gene>
    <name evidence="12" type="ORF">EEDITHA_LOCUS14509</name>
</gene>
<dbReference type="InterPro" id="IPR017452">
    <property type="entry name" value="GPCR_Rhodpsn_7TM"/>
</dbReference>
<comment type="similarity">
    <text evidence="2">Belongs to the G-protein coupled receptor 1 family.</text>
</comment>
<feature type="domain" description="G-protein coupled receptors family 1 profile" evidence="11">
    <location>
        <begin position="177"/>
        <end position="263"/>
    </location>
</feature>